<evidence type="ECO:0000313" key="1">
    <source>
        <dbReference type="EMBL" id="KZT02396.1"/>
    </source>
</evidence>
<dbReference type="OrthoDB" id="2785713at2759"/>
<dbReference type="EMBL" id="KV427652">
    <property type="protein sequence ID" value="KZT02396.1"/>
    <property type="molecule type" value="Genomic_DNA"/>
</dbReference>
<organism evidence="1 2">
    <name type="scientific">Laetiporus sulphureus 93-53</name>
    <dbReference type="NCBI Taxonomy" id="1314785"/>
    <lineage>
        <taxon>Eukaryota</taxon>
        <taxon>Fungi</taxon>
        <taxon>Dikarya</taxon>
        <taxon>Basidiomycota</taxon>
        <taxon>Agaricomycotina</taxon>
        <taxon>Agaricomycetes</taxon>
        <taxon>Polyporales</taxon>
        <taxon>Laetiporus</taxon>
    </lineage>
</organism>
<proteinExistence type="predicted"/>
<accession>A0A165C8Q2</accession>
<dbReference type="RefSeq" id="XP_040760136.1">
    <property type="nucleotide sequence ID" value="XM_040902331.1"/>
</dbReference>
<dbReference type="InParanoid" id="A0A165C8Q2"/>
<gene>
    <name evidence="1" type="ORF">LAESUDRAFT_406101</name>
</gene>
<dbReference type="GeneID" id="63819362"/>
<keyword evidence="2" id="KW-1185">Reference proteome</keyword>
<dbReference type="STRING" id="1314785.A0A165C8Q2"/>
<sequence>MNLFTLNDDVWEVLMSYLGRWDALHLALTCRAAYKLALPRFLLEIVLAQPGQAMRFCAFITAKASERAPCLKRFTLLNFSDSWAKPGNEVLTAIARVISLAINIHALSIISTRTVNWIDDLLDACPALADAIAGLHGLDDIRFQDCSVRTLAIMSRMHSRPRTVNLFITCKTDPNGIDFFGPFTRGKDRFLHNLTNSLVTLEIDRYPSLIEELEPDTVWPAVRRLALSGDVHDLPLISRAFPHIRHLHISENLGLHVGSSLTAWSNLDDAFFDNPVPLTSEVRRLEISCDLNDKTNISLEYPTVQMVRNASPVVLSCRPNSSFLNTLAASAPSIRFLRLFTSIIRVRLHEIDETDIKYYIDNKIPSLRTLALKGLALVPGWMSDLEEPNLSEHAAKIAKINPTLEYVALGPSLETDDTFPMTIYGFDYVRFTWFRVVRRFENDLPMLRRLTDTEGKKVHAALLDTPRA</sequence>
<name>A0A165C8Q2_9APHY</name>
<dbReference type="AlphaFoldDB" id="A0A165C8Q2"/>
<reference evidence="1 2" key="1">
    <citation type="journal article" date="2016" name="Mol. Biol. Evol.">
        <title>Comparative Genomics of Early-Diverging Mushroom-Forming Fungi Provides Insights into the Origins of Lignocellulose Decay Capabilities.</title>
        <authorList>
            <person name="Nagy L.G."/>
            <person name="Riley R."/>
            <person name="Tritt A."/>
            <person name="Adam C."/>
            <person name="Daum C."/>
            <person name="Floudas D."/>
            <person name="Sun H."/>
            <person name="Yadav J.S."/>
            <person name="Pangilinan J."/>
            <person name="Larsson K.H."/>
            <person name="Matsuura K."/>
            <person name="Barry K."/>
            <person name="Labutti K."/>
            <person name="Kuo R."/>
            <person name="Ohm R.A."/>
            <person name="Bhattacharya S.S."/>
            <person name="Shirouzu T."/>
            <person name="Yoshinaga Y."/>
            <person name="Martin F.M."/>
            <person name="Grigoriev I.V."/>
            <person name="Hibbett D.S."/>
        </authorList>
    </citation>
    <scope>NUCLEOTIDE SEQUENCE [LARGE SCALE GENOMIC DNA]</scope>
    <source>
        <strain evidence="1 2">93-53</strain>
    </source>
</reference>
<protein>
    <recommendedName>
        <fullName evidence="3">F-box domain-containing protein</fullName>
    </recommendedName>
</protein>
<evidence type="ECO:0000313" key="2">
    <source>
        <dbReference type="Proteomes" id="UP000076871"/>
    </source>
</evidence>
<evidence type="ECO:0008006" key="3">
    <source>
        <dbReference type="Google" id="ProtNLM"/>
    </source>
</evidence>
<dbReference type="Proteomes" id="UP000076871">
    <property type="component" value="Unassembled WGS sequence"/>
</dbReference>